<keyword evidence="2" id="KW-0489">Methyltransferase</keyword>
<dbReference type="Pfam" id="PF13847">
    <property type="entry name" value="Methyltransf_31"/>
    <property type="match status" value="1"/>
</dbReference>
<organism evidence="2">
    <name type="scientific">uncultured marine thaumarchaeote KM3_38_E02</name>
    <dbReference type="NCBI Taxonomy" id="1456138"/>
    <lineage>
        <taxon>Archaea</taxon>
        <taxon>Nitrososphaerota</taxon>
        <taxon>environmental samples</taxon>
    </lineage>
</organism>
<sequence>MFEKIKNKIKNSGIIGKEKYGKIWQEKFGDEQVQWYEKMHNSCLKMHDDFKKFLAEKSPTTILEVGCGAGYYPINLKELFVNMEYTGTDISESAIKFCKSKSPFNFICTDFLKNNLNKKFDLVFSHALIDHVYDVDLFVEKIIESSNRSAYITAYRGYFPDLEKHVMRRNNLEGTYYNDVSIKQLSKKFADMGLQEREYSFSSIKVDNIGRDDDWQTVIKIEKK</sequence>
<accession>A0A075H0K4</accession>
<name>A0A075H0K4_9ARCH</name>
<dbReference type="CDD" id="cd02440">
    <property type="entry name" value="AdoMet_MTases"/>
    <property type="match status" value="1"/>
</dbReference>
<dbReference type="GO" id="GO:0008168">
    <property type="term" value="F:methyltransferase activity"/>
    <property type="evidence" value="ECO:0007669"/>
    <property type="project" value="UniProtKB-KW"/>
</dbReference>
<dbReference type="Gene3D" id="3.40.50.150">
    <property type="entry name" value="Vaccinia Virus protein VP39"/>
    <property type="match status" value="1"/>
</dbReference>
<protein>
    <submittedName>
        <fullName evidence="2">SAM-dependent methyltransferase</fullName>
    </submittedName>
</protein>
<dbReference type="GO" id="GO:0032259">
    <property type="term" value="P:methylation"/>
    <property type="evidence" value="ECO:0007669"/>
    <property type="project" value="UniProtKB-KW"/>
</dbReference>
<dbReference type="InterPro" id="IPR025714">
    <property type="entry name" value="Methyltranfer_dom"/>
</dbReference>
<dbReference type="SUPFAM" id="SSF53335">
    <property type="entry name" value="S-adenosyl-L-methionine-dependent methyltransferases"/>
    <property type="match status" value="1"/>
</dbReference>
<feature type="domain" description="Methyltransferase" evidence="1">
    <location>
        <begin position="57"/>
        <end position="154"/>
    </location>
</feature>
<dbReference type="EMBL" id="KF900867">
    <property type="protein sequence ID" value="AIF09589.1"/>
    <property type="molecule type" value="Genomic_DNA"/>
</dbReference>
<evidence type="ECO:0000259" key="1">
    <source>
        <dbReference type="Pfam" id="PF13847"/>
    </source>
</evidence>
<keyword evidence="2" id="KW-0808">Transferase</keyword>
<reference evidence="2" key="1">
    <citation type="journal article" date="2014" name="Genome Biol. Evol.">
        <title>Pangenome evidence for extensive interdomain horizontal transfer affecting lineage core and shell genes in uncultured planktonic thaumarchaeota and euryarchaeota.</title>
        <authorList>
            <person name="Deschamps P."/>
            <person name="Zivanovic Y."/>
            <person name="Moreira D."/>
            <person name="Rodriguez-Valera F."/>
            <person name="Lopez-Garcia P."/>
        </authorList>
    </citation>
    <scope>NUCLEOTIDE SEQUENCE</scope>
</reference>
<dbReference type="AlphaFoldDB" id="A0A075H0K4"/>
<evidence type="ECO:0000313" key="2">
    <source>
        <dbReference type="EMBL" id="AIF09589.1"/>
    </source>
</evidence>
<dbReference type="InterPro" id="IPR029063">
    <property type="entry name" value="SAM-dependent_MTases_sf"/>
</dbReference>
<proteinExistence type="predicted"/>
<dbReference type="PANTHER" id="PTHR43861:SF6">
    <property type="entry name" value="METHYLTRANSFERASE TYPE 11"/>
    <property type="match status" value="1"/>
</dbReference>
<dbReference type="PANTHER" id="PTHR43861">
    <property type="entry name" value="TRANS-ACONITATE 2-METHYLTRANSFERASE-RELATED"/>
    <property type="match status" value="1"/>
</dbReference>